<dbReference type="EMBL" id="RBIR01000011">
    <property type="protein sequence ID" value="RKR12713.1"/>
    <property type="molecule type" value="Genomic_DNA"/>
</dbReference>
<dbReference type="GO" id="GO:0016301">
    <property type="term" value="F:kinase activity"/>
    <property type="evidence" value="ECO:0007669"/>
    <property type="project" value="UniProtKB-KW"/>
</dbReference>
<dbReference type="InterPro" id="IPR036890">
    <property type="entry name" value="HATPase_C_sf"/>
</dbReference>
<dbReference type="InterPro" id="IPR003594">
    <property type="entry name" value="HATPase_dom"/>
</dbReference>
<reference evidence="3 4" key="1">
    <citation type="submission" date="2018-10" db="EMBL/GenBank/DDBJ databases">
        <title>Genomic Encyclopedia of Type Strains, Phase IV (KMG-IV): sequencing the most valuable type-strain genomes for metagenomic binning, comparative biology and taxonomic classification.</title>
        <authorList>
            <person name="Goeker M."/>
        </authorList>
    </citation>
    <scope>NUCLEOTIDE SEQUENCE [LARGE SCALE GENOMIC DNA]</scope>
    <source>
        <strain evidence="3 4">DSM 25586</strain>
    </source>
</reference>
<evidence type="ECO:0000313" key="3">
    <source>
        <dbReference type="EMBL" id="RKR12713.1"/>
    </source>
</evidence>
<keyword evidence="3" id="KW-0418">Kinase</keyword>
<dbReference type="Pfam" id="PF02518">
    <property type="entry name" value="HATPase_c"/>
    <property type="match status" value="1"/>
</dbReference>
<dbReference type="Proteomes" id="UP000276055">
    <property type="component" value="Unassembled WGS sequence"/>
</dbReference>
<comment type="caution">
    <text evidence="3">The sequence shown here is derived from an EMBL/GenBank/DDBJ whole genome shotgun (WGS) entry which is preliminary data.</text>
</comment>
<accession>A0A495E8A8</accession>
<gene>
    <name evidence="3" type="ORF">C8D78_3618</name>
</gene>
<dbReference type="RefSeq" id="WP_147429641.1">
    <property type="nucleotide sequence ID" value="NZ_RBIR01000011.1"/>
</dbReference>
<dbReference type="InterPro" id="IPR025474">
    <property type="entry name" value="DUF4325"/>
</dbReference>
<dbReference type="Pfam" id="PF14213">
    <property type="entry name" value="DUF4325"/>
    <property type="match status" value="1"/>
</dbReference>
<name>A0A495E8A8_9MICC</name>
<keyword evidence="3" id="KW-0808">Transferase</keyword>
<dbReference type="OrthoDB" id="3194831at2"/>
<evidence type="ECO:0000259" key="1">
    <source>
        <dbReference type="Pfam" id="PF02518"/>
    </source>
</evidence>
<dbReference type="SUPFAM" id="SSF55874">
    <property type="entry name" value="ATPase domain of HSP90 chaperone/DNA topoisomerase II/histidine kinase"/>
    <property type="match status" value="1"/>
</dbReference>
<evidence type="ECO:0000259" key="2">
    <source>
        <dbReference type="Pfam" id="PF14213"/>
    </source>
</evidence>
<dbReference type="AlphaFoldDB" id="A0A495E8A8"/>
<feature type="domain" description="DUF4325" evidence="2">
    <location>
        <begin position="293"/>
        <end position="353"/>
    </location>
</feature>
<organism evidence="3 4">
    <name type="scientific">Arthrobacter oryzae</name>
    <dbReference type="NCBI Taxonomy" id="409290"/>
    <lineage>
        <taxon>Bacteria</taxon>
        <taxon>Bacillati</taxon>
        <taxon>Actinomycetota</taxon>
        <taxon>Actinomycetes</taxon>
        <taxon>Micrococcales</taxon>
        <taxon>Micrococcaceae</taxon>
        <taxon>Arthrobacter</taxon>
    </lineage>
</organism>
<dbReference type="Gene3D" id="3.30.565.10">
    <property type="entry name" value="Histidine kinase-like ATPase, C-terminal domain"/>
    <property type="match status" value="1"/>
</dbReference>
<protein>
    <submittedName>
        <fullName evidence="3">Histidine kinase/DNA gyrase B/HSP90-like ATPase</fullName>
    </submittedName>
</protein>
<feature type="domain" description="Histidine kinase/HSP90-like ATPase" evidence="1">
    <location>
        <begin position="97"/>
        <end position="210"/>
    </location>
</feature>
<sequence length="375" mass="41067">MDFEHTDKVYPNGAVPFACALDFLKERGHTFHIGKAGHERSLAHVLNPVDVADDPDHTAQLTDVVWKYRNEKEAGEITRRFMGSLLDRMPCEEGVYDTLNWCIYEVLDNVFQHSQASCGYVMMQLHTLTRQCVISVSDSGIGIHRAMGMGAKAGRFSYESIKTADQAIGLAVQQGITSKGKLNQGNGLFGLSRSVDLNGGSLSIHSGKGTWTFKEHEVAATISDAHRPLLDLESHHGTTVDWQLNCETKVSIGEALGSRFSSSDLLESIETIDGFHELDAAELESSIGSRKEGSEIRTRIMNYLSAGVPQIVLNMTHLDTISSSFADEVLGRLAVQLGETEYANRIAILGASTTNRQIIARAVELRIETEGARST</sequence>
<evidence type="ECO:0000313" key="4">
    <source>
        <dbReference type="Proteomes" id="UP000276055"/>
    </source>
</evidence>
<proteinExistence type="predicted"/>